<dbReference type="OrthoDB" id="7192102at2759"/>
<organism evidence="1 2">
    <name type="scientific">Araneus ventricosus</name>
    <name type="common">Orbweaver spider</name>
    <name type="synonym">Epeira ventricosa</name>
    <dbReference type="NCBI Taxonomy" id="182803"/>
    <lineage>
        <taxon>Eukaryota</taxon>
        <taxon>Metazoa</taxon>
        <taxon>Ecdysozoa</taxon>
        <taxon>Arthropoda</taxon>
        <taxon>Chelicerata</taxon>
        <taxon>Arachnida</taxon>
        <taxon>Araneae</taxon>
        <taxon>Araneomorphae</taxon>
        <taxon>Entelegynae</taxon>
        <taxon>Araneoidea</taxon>
        <taxon>Araneidae</taxon>
        <taxon>Araneus</taxon>
    </lineage>
</organism>
<gene>
    <name evidence="1" type="ORF">AVEN_132223_1</name>
</gene>
<protein>
    <submittedName>
        <fullName evidence="1">Uncharacterized protein</fullName>
    </submittedName>
</protein>
<sequence>MMKSSDELARGRGITGSVLTRWTFGMIHLYNICEEVEKYCNITSVTSEQYVDMRPSLIARDNEDVEKFMQWFSKHIPFLINDVRFKRNDKVIKLSSVNNNAKIGKEKNIVDKLTLFHRICVAKQSDEELKMFFTLNCYLSLCHCLVKRECERELNRPCSQRSHQSKLMLSKEK</sequence>
<evidence type="ECO:0000313" key="2">
    <source>
        <dbReference type="Proteomes" id="UP000499080"/>
    </source>
</evidence>
<dbReference type="AlphaFoldDB" id="A0A4Y2ILJ6"/>
<reference evidence="1 2" key="1">
    <citation type="journal article" date="2019" name="Sci. Rep.">
        <title>Orb-weaving spider Araneus ventricosus genome elucidates the spidroin gene catalogue.</title>
        <authorList>
            <person name="Kono N."/>
            <person name="Nakamura H."/>
            <person name="Ohtoshi R."/>
            <person name="Moran D.A.P."/>
            <person name="Shinohara A."/>
            <person name="Yoshida Y."/>
            <person name="Fujiwara M."/>
            <person name="Mori M."/>
            <person name="Tomita M."/>
            <person name="Arakawa K."/>
        </authorList>
    </citation>
    <scope>NUCLEOTIDE SEQUENCE [LARGE SCALE GENOMIC DNA]</scope>
</reference>
<name>A0A4Y2ILJ6_ARAVE</name>
<proteinExistence type="predicted"/>
<keyword evidence="2" id="KW-1185">Reference proteome</keyword>
<dbReference type="EMBL" id="BGPR01002732">
    <property type="protein sequence ID" value="GBM78082.1"/>
    <property type="molecule type" value="Genomic_DNA"/>
</dbReference>
<accession>A0A4Y2ILJ6</accession>
<dbReference type="Proteomes" id="UP000499080">
    <property type="component" value="Unassembled WGS sequence"/>
</dbReference>
<comment type="caution">
    <text evidence="1">The sequence shown here is derived from an EMBL/GenBank/DDBJ whole genome shotgun (WGS) entry which is preliminary data.</text>
</comment>
<evidence type="ECO:0000313" key="1">
    <source>
        <dbReference type="EMBL" id="GBM78082.1"/>
    </source>
</evidence>